<feature type="domain" description="Retinoblastoma-associated protein B-box" evidence="2">
    <location>
        <begin position="12"/>
        <end position="137"/>
    </location>
</feature>
<accession>A0A8S1J5Q6</accession>
<dbReference type="InterPro" id="IPR036915">
    <property type="entry name" value="Cyclin-like_sf"/>
</dbReference>
<dbReference type="InterPro" id="IPR002719">
    <property type="entry name" value="RB_B"/>
</dbReference>
<dbReference type="OrthoDB" id="844594at2759"/>
<dbReference type="GO" id="GO:0005667">
    <property type="term" value="C:transcription regulator complex"/>
    <property type="evidence" value="ECO:0007669"/>
    <property type="project" value="TreeGrafter"/>
</dbReference>
<dbReference type="GO" id="GO:0006357">
    <property type="term" value="P:regulation of transcription by RNA polymerase II"/>
    <property type="evidence" value="ECO:0007669"/>
    <property type="project" value="InterPro"/>
</dbReference>
<dbReference type="GO" id="GO:0000977">
    <property type="term" value="F:RNA polymerase II transcription regulatory region sequence-specific DNA binding"/>
    <property type="evidence" value="ECO:0007669"/>
    <property type="project" value="TreeGrafter"/>
</dbReference>
<name>A0A8S1J5Q6_9CHLO</name>
<evidence type="ECO:0000256" key="1">
    <source>
        <dbReference type="SAM" id="MobiDB-lite"/>
    </source>
</evidence>
<dbReference type="Gene3D" id="1.10.472.10">
    <property type="entry name" value="Cyclin-like"/>
    <property type="match status" value="1"/>
</dbReference>
<gene>
    <name evidence="3" type="ORF">OSTQU699_LOCUS4195</name>
</gene>
<dbReference type="GO" id="GO:0005634">
    <property type="term" value="C:nucleus"/>
    <property type="evidence" value="ECO:0007669"/>
    <property type="project" value="InterPro"/>
</dbReference>
<comment type="caution">
    <text evidence="3">The sequence shown here is derived from an EMBL/GenBank/DDBJ whole genome shotgun (WGS) entry which is preliminary data.</text>
</comment>
<dbReference type="GO" id="GO:0000785">
    <property type="term" value="C:chromatin"/>
    <property type="evidence" value="ECO:0007669"/>
    <property type="project" value="TreeGrafter"/>
</dbReference>
<feature type="region of interest" description="Disordered" evidence="1">
    <location>
        <begin position="151"/>
        <end position="175"/>
    </location>
</feature>
<proteinExistence type="predicted"/>
<dbReference type="GO" id="GO:0030154">
    <property type="term" value="P:cell differentiation"/>
    <property type="evidence" value="ECO:0007669"/>
    <property type="project" value="TreeGrafter"/>
</dbReference>
<dbReference type="SUPFAM" id="SSF47954">
    <property type="entry name" value="Cyclin-like"/>
    <property type="match status" value="1"/>
</dbReference>
<feature type="compositionally biased region" description="Polar residues" evidence="1">
    <location>
        <begin position="266"/>
        <end position="276"/>
    </location>
</feature>
<dbReference type="GO" id="GO:2000134">
    <property type="term" value="P:negative regulation of G1/S transition of mitotic cell cycle"/>
    <property type="evidence" value="ECO:0007669"/>
    <property type="project" value="TreeGrafter"/>
</dbReference>
<organism evidence="3 4">
    <name type="scientific">Ostreobium quekettii</name>
    <dbReference type="NCBI Taxonomy" id="121088"/>
    <lineage>
        <taxon>Eukaryota</taxon>
        <taxon>Viridiplantae</taxon>
        <taxon>Chlorophyta</taxon>
        <taxon>core chlorophytes</taxon>
        <taxon>Ulvophyceae</taxon>
        <taxon>TCBD clade</taxon>
        <taxon>Bryopsidales</taxon>
        <taxon>Ostreobineae</taxon>
        <taxon>Ostreobiaceae</taxon>
        <taxon>Ostreobium</taxon>
    </lineage>
</organism>
<dbReference type="PANTHER" id="PTHR13742:SF17">
    <property type="entry name" value="RE32990P-RELATED"/>
    <property type="match status" value="1"/>
</dbReference>
<dbReference type="Pfam" id="PF01857">
    <property type="entry name" value="RB_B"/>
    <property type="match status" value="1"/>
</dbReference>
<evidence type="ECO:0000313" key="4">
    <source>
        <dbReference type="Proteomes" id="UP000708148"/>
    </source>
</evidence>
<protein>
    <recommendedName>
        <fullName evidence="2">Retinoblastoma-associated protein B-box domain-containing protein</fullName>
    </recommendedName>
</protein>
<feature type="region of interest" description="Disordered" evidence="1">
    <location>
        <begin position="237"/>
        <end position="293"/>
    </location>
</feature>
<sequence length="293" mass="32447">MRGMIIPAFVPINDFFRKVLKLSVLRLLEMQRHLEATSAAKITNQIILALRFALYERTRLFYNRHIDQILLCTIYGVCKVNGENITFKELTTHYAKDTNGQAKVFTRVVIRQTEPGLWVQECGDIIFFYNKVFLPAMGNCLQSNAAKWKEERQQGSAAAPPGTPPREDPSASAPLTSQAFDCRAEQPCVSATEARRPSFTPAPVHVAAQECCGGTNAEQQSQGIVNGDGSCPVAVCTTPRSKSTEEDSNQGGSKAKRQREVILEQETGSGRQQEGQPASEDDVPYAKRCHRAR</sequence>
<keyword evidence="4" id="KW-1185">Reference proteome</keyword>
<dbReference type="AlphaFoldDB" id="A0A8S1J5Q6"/>
<reference evidence="3" key="1">
    <citation type="submission" date="2020-12" db="EMBL/GenBank/DDBJ databases">
        <authorList>
            <person name="Iha C."/>
        </authorList>
    </citation>
    <scope>NUCLEOTIDE SEQUENCE</scope>
</reference>
<dbReference type="Proteomes" id="UP000708148">
    <property type="component" value="Unassembled WGS sequence"/>
</dbReference>
<dbReference type="InterPro" id="IPR028309">
    <property type="entry name" value="RB_fam"/>
</dbReference>
<dbReference type="PANTHER" id="PTHR13742">
    <property type="entry name" value="RETINOBLASTOMA-ASSOCIATED PROTEIN RB -RELATED"/>
    <property type="match status" value="1"/>
</dbReference>
<evidence type="ECO:0000313" key="3">
    <source>
        <dbReference type="EMBL" id="CAD7698836.1"/>
    </source>
</evidence>
<dbReference type="EMBL" id="CAJHUC010000891">
    <property type="protein sequence ID" value="CAD7698836.1"/>
    <property type="molecule type" value="Genomic_DNA"/>
</dbReference>
<evidence type="ECO:0000259" key="2">
    <source>
        <dbReference type="Pfam" id="PF01857"/>
    </source>
</evidence>